<proteinExistence type="predicted"/>
<evidence type="ECO:0000256" key="2">
    <source>
        <dbReference type="ARBA" id="ARBA00022603"/>
    </source>
</evidence>
<dbReference type="PRINTS" id="PR00507">
    <property type="entry name" value="N12N6MTFRASE"/>
</dbReference>
<dbReference type="PANTHER" id="PTHR33841">
    <property type="entry name" value="DNA METHYLTRANSFERASE YEEA-RELATED"/>
    <property type="match status" value="1"/>
</dbReference>
<dbReference type="GO" id="GO:0006304">
    <property type="term" value="P:DNA modification"/>
    <property type="evidence" value="ECO:0007669"/>
    <property type="project" value="InterPro"/>
</dbReference>
<dbReference type="InterPro" id="IPR029063">
    <property type="entry name" value="SAM-dependent_MTases_sf"/>
</dbReference>
<dbReference type="GO" id="GO:0032259">
    <property type="term" value="P:methylation"/>
    <property type="evidence" value="ECO:0007669"/>
    <property type="project" value="UniProtKB-KW"/>
</dbReference>
<dbReference type="PANTHER" id="PTHR33841:SF1">
    <property type="entry name" value="DNA METHYLTRANSFERASE A"/>
    <property type="match status" value="1"/>
</dbReference>
<evidence type="ECO:0000313" key="7">
    <source>
        <dbReference type="EMBL" id="QHU05603.1"/>
    </source>
</evidence>
<dbReference type="Gene3D" id="3.40.50.150">
    <property type="entry name" value="Vaccinia Virus protein VP39"/>
    <property type="match status" value="1"/>
</dbReference>
<dbReference type="EC" id="2.1.1.72" evidence="1"/>
<dbReference type="AlphaFoldDB" id="A0A6C0JJQ5"/>
<keyword evidence="2" id="KW-0489">Methyltransferase</keyword>
<dbReference type="CDD" id="cd02440">
    <property type="entry name" value="AdoMet_MTases"/>
    <property type="match status" value="1"/>
</dbReference>
<keyword evidence="3" id="KW-0808">Transferase</keyword>
<dbReference type="Pfam" id="PF07669">
    <property type="entry name" value="Eco57I"/>
    <property type="match status" value="1"/>
</dbReference>
<evidence type="ECO:0000256" key="3">
    <source>
        <dbReference type="ARBA" id="ARBA00022679"/>
    </source>
</evidence>
<evidence type="ECO:0000256" key="1">
    <source>
        <dbReference type="ARBA" id="ARBA00011900"/>
    </source>
</evidence>
<accession>A0A6C0JJQ5</accession>
<name>A0A6C0JJQ5_9ZZZZ</name>
<dbReference type="InterPro" id="IPR050953">
    <property type="entry name" value="N4_N6_ade-DNA_methylase"/>
</dbReference>
<evidence type="ECO:0000256" key="4">
    <source>
        <dbReference type="ARBA" id="ARBA00022691"/>
    </source>
</evidence>
<feature type="domain" description="Type II methyltransferase M.TaqI-like" evidence="6">
    <location>
        <begin position="91"/>
        <end position="205"/>
    </location>
</feature>
<protein>
    <recommendedName>
        <fullName evidence="1">site-specific DNA-methyltransferase (adenine-specific)</fullName>
        <ecNumber evidence="1">2.1.1.72</ecNumber>
    </recommendedName>
</protein>
<dbReference type="InterPro" id="IPR011639">
    <property type="entry name" value="MethylTrfase_TaqI-like_dom"/>
</dbReference>
<dbReference type="SUPFAM" id="SSF53335">
    <property type="entry name" value="S-adenosyl-L-methionine-dependent methyltransferases"/>
    <property type="match status" value="1"/>
</dbReference>
<dbReference type="EMBL" id="MN740417">
    <property type="protein sequence ID" value="QHU05603.1"/>
    <property type="molecule type" value="Genomic_DNA"/>
</dbReference>
<dbReference type="GO" id="GO:0009007">
    <property type="term" value="F:site-specific DNA-methyltransferase (adenine-specific) activity"/>
    <property type="evidence" value="ECO:0007669"/>
    <property type="project" value="UniProtKB-EC"/>
</dbReference>
<comment type="catalytic activity">
    <reaction evidence="5">
        <text>a 2'-deoxyadenosine in DNA + S-adenosyl-L-methionine = an N(6)-methyl-2'-deoxyadenosine in DNA + S-adenosyl-L-homocysteine + H(+)</text>
        <dbReference type="Rhea" id="RHEA:15197"/>
        <dbReference type="Rhea" id="RHEA-COMP:12418"/>
        <dbReference type="Rhea" id="RHEA-COMP:12419"/>
        <dbReference type="ChEBI" id="CHEBI:15378"/>
        <dbReference type="ChEBI" id="CHEBI:57856"/>
        <dbReference type="ChEBI" id="CHEBI:59789"/>
        <dbReference type="ChEBI" id="CHEBI:90615"/>
        <dbReference type="ChEBI" id="CHEBI:90616"/>
        <dbReference type="EC" id="2.1.1.72"/>
    </reaction>
</comment>
<evidence type="ECO:0000256" key="5">
    <source>
        <dbReference type="ARBA" id="ARBA00047942"/>
    </source>
</evidence>
<organism evidence="7">
    <name type="scientific">viral metagenome</name>
    <dbReference type="NCBI Taxonomy" id="1070528"/>
    <lineage>
        <taxon>unclassified sequences</taxon>
        <taxon>metagenomes</taxon>
        <taxon>organismal metagenomes</taxon>
    </lineage>
</organism>
<sequence>MDYSTLSKSLTQTIPKINKKNEGIFFSPPSFIQHNLDLLVPYIEGCVTVLEPSCGSGEYIIALNKKFPNLQITGIELNKTIYDSISGLFPNIFNTDFLTFNSPNNYDLIIGNPPFFVMKKAEIQQLCDKEYYKIVKSKTSYKSEFYEGRANIFILFLVKSLQLLNDNGILSFILPKNFLNCLYYDKTRKYISDHFQILHIVDCTDKFMDTEQETILLILRKQPVHNDDFILNVKGYTIFSNRIPELSQFYENSTSLAELGFDVNVGTVVWNQKKGILTADSTKTRLIYSSDIVNNQLVMAQYKDKDKKNYIDQKGISKPMIVLNRGYGKGAYKFNYCLLEPDPGFNFLVENHLITIQHKTSKSKELYKKILVSFNDERTSRFVQMYFGNNAINTSELSTVLPIYM</sequence>
<dbReference type="GO" id="GO:0003676">
    <property type="term" value="F:nucleic acid binding"/>
    <property type="evidence" value="ECO:0007669"/>
    <property type="project" value="InterPro"/>
</dbReference>
<reference evidence="7" key="1">
    <citation type="journal article" date="2020" name="Nature">
        <title>Giant virus diversity and host interactions through global metagenomics.</title>
        <authorList>
            <person name="Schulz F."/>
            <person name="Roux S."/>
            <person name="Paez-Espino D."/>
            <person name="Jungbluth S."/>
            <person name="Walsh D.A."/>
            <person name="Denef V.J."/>
            <person name="McMahon K.D."/>
            <person name="Konstantinidis K.T."/>
            <person name="Eloe-Fadrosh E.A."/>
            <person name="Kyrpides N.C."/>
            <person name="Woyke T."/>
        </authorList>
    </citation>
    <scope>NUCLEOTIDE SEQUENCE</scope>
    <source>
        <strain evidence="7">GVMAG-M-3300027736-24</strain>
    </source>
</reference>
<keyword evidence="4" id="KW-0949">S-adenosyl-L-methionine</keyword>
<dbReference type="InterPro" id="IPR002052">
    <property type="entry name" value="DNA_methylase_N6_adenine_CS"/>
</dbReference>
<evidence type="ECO:0000259" key="6">
    <source>
        <dbReference type="Pfam" id="PF07669"/>
    </source>
</evidence>
<dbReference type="PROSITE" id="PS00092">
    <property type="entry name" value="N6_MTASE"/>
    <property type="match status" value="1"/>
</dbReference>